<evidence type="ECO:0000313" key="4">
    <source>
        <dbReference type="EMBL" id="ABY36595.1"/>
    </source>
</evidence>
<keyword evidence="1" id="KW-0378">Hydrolase</keyword>
<evidence type="ECO:0000313" key="5">
    <source>
        <dbReference type="Proteomes" id="UP000002008"/>
    </source>
</evidence>
<dbReference type="Gene3D" id="2.40.380.10">
    <property type="entry name" value="FomD-like"/>
    <property type="match status" value="1"/>
</dbReference>
<dbReference type="PANTHER" id="PTHR39159">
    <property type="match status" value="1"/>
</dbReference>
<dbReference type="SUPFAM" id="SSF159234">
    <property type="entry name" value="FomD-like"/>
    <property type="match status" value="1"/>
</dbReference>
<proteinExistence type="predicted"/>
<dbReference type="RefSeq" id="WP_012259248.1">
    <property type="nucleotide sequence ID" value="NC_010175.1"/>
</dbReference>
<dbReference type="Proteomes" id="UP000002008">
    <property type="component" value="Chromosome"/>
</dbReference>
<dbReference type="KEGG" id="cau:Caur_3410"/>
<keyword evidence="5" id="KW-1185">Reference proteome</keyword>
<dbReference type="InterPro" id="IPR035930">
    <property type="entry name" value="FomD-like_sf"/>
</dbReference>
<evidence type="ECO:0000259" key="3">
    <source>
        <dbReference type="Pfam" id="PF04167"/>
    </source>
</evidence>
<dbReference type="EnsemblBacteria" id="ABY36595">
    <property type="protein sequence ID" value="ABY36595"/>
    <property type="gene ID" value="Caur_3410"/>
</dbReference>
<dbReference type="InterPro" id="IPR050212">
    <property type="entry name" value="Ntdp-like"/>
</dbReference>
<protein>
    <recommendedName>
        <fullName evidence="3">DUF402 domain-containing protein</fullName>
    </recommendedName>
</protein>
<dbReference type="EMBL" id="CP000909">
    <property type="protein sequence ID" value="ABY36595.1"/>
    <property type="molecule type" value="Genomic_DNA"/>
</dbReference>
<evidence type="ECO:0000256" key="1">
    <source>
        <dbReference type="ARBA" id="ARBA00022801"/>
    </source>
</evidence>
<gene>
    <name evidence="4" type="ordered locus">Caur_3410</name>
</gene>
<feature type="region of interest" description="Disordered" evidence="2">
    <location>
        <begin position="150"/>
        <end position="175"/>
    </location>
</feature>
<dbReference type="AlphaFoldDB" id="A9WKG7"/>
<reference evidence="5" key="1">
    <citation type="journal article" date="2011" name="BMC Genomics">
        <title>Complete genome sequence of the filamentous anoxygenic phototrophic bacterium Chloroflexus aurantiacus.</title>
        <authorList>
            <person name="Tang K.H."/>
            <person name="Barry K."/>
            <person name="Chertkov O."/>
            <person name="Dalin E."/>
            <person name="Han C.S."/>
            <person name="Hauser L.J."/>
            <person name="Honchak B.M."/>
            <person name="Karbach L.E."/>
            <person name="Land M.L."/>
            <person name="Lapidus A."/>
            <person name="Larimer F.W."/>
            <person name="Mikhailova N."/>
            <person name="Pitluck S."/>
            <person name="Pierson B.K."/>
            <person name="Blankenship R.E."/>
        </authorList>
    </citation>
    <scope>NUCLEOTIDE SEQUENCE [LARGE SCALE GENOMIC DNA]</scope>
    <source>
        <strain evidence="5">ATCC 29366 / DSM 635 / J-10-fl</strain>
    </source>
</reference>
<evidence type="ECO:0000256" key="2">
    <source>
        <dbReference type="SAM" id="MobiDB-lite"/>
    </source>
</evidence>
<dbReference type="GO" id="GO:0016787">
    <property type="term" value="F:hydrolase activity"/>
    <property type="evidence" value="ECO:0007669"/>
    <property type="project" value="UniProtKB-KW"/>
</dbReference>
<sequence>MIEVCLIKPAKGQIIRYPATVIACDDQSVTVQAEWRLGRVDFGLFSIEPGDVMIETFYVNRWYNIFRVQQPDGTTRGWYCNMARPARIDGTTIETEDLEIDLIVSADRRHVELTDLGEYEARGIAQTDPYADAALRAALAELRDLIARGEAPFTPDPPITDHGSTAHRPHTTTNR</sequence>
<organism evidence="4 5">
    <name type="scientific">Chloroflexus aurantiacus (strain ATCC 29366 / DSM 635 / J-10-fl)</name>
    <dbReference type="NCBI Taxonomy" id="324602"/>
    <lineage>
        <taxon>Bacteria</taxon>
        <taxon>Bacillati</taxon>
        <taxon>Chloroflexota</taxon>
        <taxon>Chloroflexia</taxon>
        <taxon>Chloroflexales</taxon>
        <taxon>Chloroflexineae</taxon>
        <taxon>Chloroflexaceae</taxon>
        <taxon>Chloroflexus</taxon>
    </lineage>
</organism>
<name>A9WKG7_CHLAA</name>
<feature type="compositionally biased region" description="Basic residues" evidence="2">
    <location>
        <begin position="165"/>
        <end position="175"/>
    </location>
</feature>
<dbReference type="Pfam" id="PF04167">
    <property type="entry name" value="DUF402"/>
    <property type="match status" value="1"/>
</dbReference>
<dbReference type="PATRIC" id="fig|324602.8.peg.3838"/>
<dbReference type="PANTHER" id="PTHR39159:SF1">
    <property type="entry name" value="UPF0374 PROTEIN YGAC"/>
    <property type="match status" value="1"/>
</dbReference>
<accession>A9WKG7</accession>
<dbReference type="HOGENOM" id="CLU_1650850_0_0_0"/>
<feature type="domain" description="DUF402" evidence="3">
    <location>
        <begin position="12"/>
        <end position="150"/>
    </location>
</feature>
<dbReference type="InterPro" id="IPR007295">
    <property type="entry name" value="DUF402"/>
</dbReference>
<dbReference type="InParanoid" id="A9WKG7"/>
<dbReference type="eggNOG" id="COG3557">
    <property type="taxonomic scope" value="Bacteria"/>
</dbReference>
<dbReference type="STRING" id="324602.Caur_3410"/>